<evidence type="ECO:0000256" key="2">
    <source>
        <dbReference type="ARBA" id="ARBA00022692"/>
    </source>
</evidence>
<feature type="compositionally biased region" description="Polar residues" evidence="7">
    <location>
        <begin position="60"/>
        <end position="75"/>
    </location>
</feature>
<evidence type="ECO:0000313" key="9">
    <source>
        <dbReference type="EMBL" id="PON95794.1"/>
    </source>
</evidence>
<dbReference type="GO" id="GO:0005789">
    <property type="term" value="C:endoplasmic reticulum membrane"/>
    <property type="evidence" value="ECO:0007669"/>
    <property type="project" value="UniProtKB-SubCell"/>
</dbReference>
<dbReference type="EMBL" id="JXTC01000042">
    <property type="protein sequence ID" value="PON95794.1"/>
    <property type="molecule type" value="Genomic_DNA"/>
</dbReference>
<dbReference type="CDD" id="cd23995">
    <property type="entry name" value="Seipin_BSCL2_like"/>
    <property type="match status" value="1"/>
</dbReference>
<evidence type="ECO:0000256" key="4">
    <source>
        <dbReference type="ARBA" id="ARBA00022989"/>
    </source>
</evidence>
<evidence type="ECO:0000256" key="1">
    <source>
        <dbReference type="ARBA" id="ARBA00004477"/>
    </source>
</evidence>
<evidence type="ECO:0000256" key="7">
    <source>
        <dbReference type="SAM" id="MobiDB-lite"/>
    </source>
</evidence>
<feature type="compositionally biased region" description="Polar residues" evidence="7">
    <location>
        <begin position="131"/>
        <end position="145"/>
    </location>
</feature>
<feature type="region of interest" description="Disordered" evidence="7">
    <location>
        <begin position="119"/>
        <end position="145"/>
    </location>
</feature>
<dbReference type="PANTHER" id="PTHR21212:SF0">
    <property type="entry name" value="SEIPIN"/>
    <property type="match status" value="1"/>
</dbReference>
<proteinExistence type="predicted"/>
<dbReference type="AlphaFoldDB" id="A0A2P5FDE5"/>
<comment type="subcellular location">
    <subcellularLocation>
        <location evidence="1">Endoplasmic reticulum membrane</location>
        <topology evidence="1">Multi-pass membrane protein</topology>
    </subcellularLocation>
</comment>
<accession>A0A2P5FDE5</accession>
<evidence type="ECO:0000256" key="3">
    <source>
        <dbReference type="ARBA" id="ARBA00022824"/>
    </source>
</evidence>
<evidence type="ECO:0000256" key="8">
    <source>
        <dbReference type="SAM" id="Phobius"/>
    </source>
</evidence>
<comment type="caution">
    <text evidence="9">The sequence shown here is derived from an EMBL/GenBank/DDBJ whole genome shotgun (WGS) entry which is preliminary data.</text>
</comment>
<dbReference type="InterPro" id="IPR009617">
    <property type="entry name" value="Seipin"/>
</dbReference>
<keyword evidence="10" id="KW-1185">Reference proteome</keyword>
<feature type="non-terminal residue" evidence="9">
    <location>
        <position position="1"/>
    </location>
</feature>
<evidence type="ECO:0000313" key="10">
    <source>
        <dbReference type="Proteomes" id="UP000237000"/>
    </source>
</evidence>
<dbReference type="PANTHER" id="PTHR21212">
    <property type="entry name" value="BERNARDINELLI-SEIP CONGENITAL LIPODYSTROPHY 2 HOMOLOG BSCL2 PROTEIN"/>
    <property type="match status" value="1"/>
</dbReference>
<keyword evidence="5" id="KW-0443">Lipid metabolism</keyword>
<evidence type="ECO:0000256" key="5">
    <source>
        <dbReference type="ARBA" id="ARBA00023098"/>
    </source>
</evidence>
<keyword evidence="4 8" id="KW-1133">Transmembrane helix</keyword>
<dbReference type="GO" id="GO:0006629">
    <property type="term" value="P:lipid metabolic process"/>
    <property type="evidence" value="ECO:0007669"/>
    <property type="project" value="UniProtKB-KW"/>
</dbReference>
<feature type="transmembrane region" description="Helical" evidence="8">
    <location>
        <begin position="489"/>
        <end position="513"/>
    </location>
</feature>
<evidence type="ECO:0000256" key="6">
    <source>
        <dbReference type="ARBA" id="ARBA00023136"/>
    </source>
</evidence>
<protein>
    <submittedName>
        <fullName evidence="9">Seipin family</fullName>
    </submittedName>
</protein>
<organism evidence="9 10">
    <name type="scientific">Trema orientale</name>
    <name type="common">Charcoal tree</name>
    <name type="synonym">Celtis orientalis</name>
    <dbReference type="NCBI Taxonomy" id="63057"/>
    <lineage>
        <taxon>Eukaryota</taxon>
        <taxon>Viridiplantae</taxon>
        <taxon>Streptophyta</taxon>
        <taxon>Embryophyta</taxon>
        <taxon>Tracheophyta</taxon>
        <taxon>Spermatophyta</taxon>
        <taxon>Magnoliopsida</taxon>
        <taxon>eudicotyledons</taxon>
        <taxon>Gunneridae</taxon>
        <taxon>Pentapetalae</taxon>
        <taxon>rosids</taxon>
        <taxon>fabids</taxon>
        <taxon>Rosales</taxon>
        <taxon>Cannabaceae</taxon>
        <taxon>Trema</taxon>
    </lineage>
</organism>
<keyword evidence="3" id="KW-0256">Endoplasmic reticulum</keyword>
<dbReference type="Proteomes" id="UP000237000">
    <property type="component" value="Unassembled WGS sequence"/>
</dbReference>
<feature type="transmembrane region" description="Helical" evidence="8">
    <location>
        <begin position="202"/>
        <end position="221"/>
    </location>
</feature>
<name>A0A2P5FDE5_TREOI</name>
<dbReference type="InParanoid" id="A0A2P5FDE5"/>
<reference evidence="10" key="1">
    <citation type="submission" date="2016-06" db="EMBL/GenBank/DDBJ databases">
        <title>Parallel loss of symbiosis genes in relatives of nitrogen-fixing non-legume Parasponia.</title>
        <authorList>
            <person name="Van Velzen R."/>
            <person name="Holmer R."/>
            <person name="Bu F."/>
            <person name="Rutten L."/>
            <person name="Van Zeijl A."/>
            <person name="Liu W."/>
            <person name="Santuari L."/>
            <person name="Cao Q."/>
            <person name="Sharma T."/>
            <person name="Shen D."/>
            <person name="Roswanjaya Y."/>
            <person name="Wardhani T."/>
            <person name="Kalhor M.S."/>
            <person name="Jansen J."/>
            <person name="Van den Hoogen J."/>
            <person name="Gungor B."/>
            <person name="Hartog M."/>
            <person name="Hontelez J."/>
            <person name="Verver J."/>
            <person name="Yang W.-C."/>
            <person name="Schijlen E."/>
            <person name="Repin R."/>
            <person name="Schilthuizen M."/>
            <person name="Schranz E."/>
            <person name="Heidstra R."/>
            <person name="Miyata K."/>
            <person name="Fedorova E."/>
            <person name="Kohlen W."/>
            <person name="Bisseling T."/>
            <person name="Smit S."/>
            <person name="Geurts R."/>
        </authorList>
    </citation>
    <scope>NUCLEOTIDE SEQUENCE [LARGE SCALE GENOMIC DNA]</scope>
    <source>
        <strain evidence="10">cv. RG33-2</strain>
    </source>
</reference>
<keyword evidence="6 8" id="KW-0472">Membrane</keyword>
<dbReference type="FunCoup" id="A0A2P5FDE5">
    <property type="interactions" value="1741"/>
</dbReference>
<gene>
    <name evidence="9" type="ORF">TorRG33x02_083170</name>
</gene>
<feature type="compositionally biased region" description="Basic and acidic residues" evidence="7">
    <location>
        <begin position="119"/>
        <end position="128"/>
    </location>
</feature>
<dbReference type="Pfam" id="PF06775">
    <property type="entry name" value="Seipin"/>
    <property type="match status" value="1"/>
</dbReference>
<sequence>ISSPSLMDLSTSNDNDHDQTFFDALDDFPFYDCSDSFSDQSDYSTSSSSVVSTPDPIYPQETSFLAATTIRQRPSASRGISDKESKDSSLNSSTVSKIDSINAKRRSFRDKSYNIGRNLKENGEKAESTEEPVSSVQVTGGVSDQSNEYSTVSTVSEVPVHDSFDSTAEIDDSSFYLLVFVAGLVIKAIGFQLNLFVKFVTFPFWVFSNSCMFLIDPFFTMRRGREYFNGKMVKLWDFLCGFISPSIFDWLKENKSIWKAALRCFWGLLWASYVCFILCCILFWSILFGGLIIRYVVEEPIQMREVLNFDFTKHRPVAFVPVISCANANCNMDCEEQIEARRRISLRGIPPGHKLQATVSLTLPESEYNRNLGIFQVRVDFLSLKGETLSSSSHPCMLQFKSEPIRLLWTFLKIAPLVTGYVSESQTLNVKFKGFTGGGVPTGCLKVTLEQRAEYRLGAGIPEIYDASLVLESELPFFKRLLWYWKRTIFIWITMIFFVAMLSLALLCCNRIIIPRPRSRGRDGATQYTPPESSGNGRWYRALPLGAVEHRQLHFWFAFFSPSFL</sequence>
<feature type="region of interest" description="Disordered" evidence="7">
    <location>
        <begin position="37"/>
        <end position="92"/>
    </location>
</feature>
<dbReference type="OrthoDB" id="3990054at2759"/>
<dbReference type="GO" id="GO:0140042">
    <property type="term" value="P:lipid droplet formation"/>
    <property type="evidence" value="ECO:0007669"/>
    <property type="project" value="UniProtKB-ARBA"/>
</dbReference>
<feature type="transmembrane region" description="Helical" evidence="8">
    <location>
        <begin position="271"/>
        <end position="297"/>
    </location>
</feature>
<feature type="transmembrane region" description="Helical" evidence="8">
    <location>
        <begin position="175"/>
        <end position="196"/>
    </location>
</feature>
<feature type="compositionally biased region" description="Low complexity" evidence="7">
    <location>
        <begin position="37"/>
        <end position="55"/>
    </location>
</feature>
<keyword evidence="2 8" id="KW-0812">Transmembrane</keyword>
<dbReference type="STRING" id="63057.A0A2P5FDE5"/>